<dbReference type="PANTHER" id="PTHR47592:SF27">
    <property type="entry name" value="OS08G0421700 PROTEIN"/>
    <property type="match status" value="1"/>
</dbReference>
<dbReference type="Gramene" id="KFK21881">
    <property type="protein sequence ID" value="KFK21881"/>
    <property type="gene ID" value="AALP_AAs53550U000100"/>
</dbReference>
<protein>
    <submittedName>
        <fullName evidence="1">Uncharacterized protein</fullName>
    </submittedName>
</protein>
<dbReference type="AlphaFoldDB" id="A0A087FW79"/>
<dbReference type="Proteomes" id="UP000029120">
    <property type="component" value="Unassembled WGS sequence"/>
</dbReference>
<evidence type="ECO:0000313" key="2">
    <source>
        <dbReference type="Proteomes" id="UP000029120"/>
    </source>
</evidence>
<sequence>MDAQNQNVSNVDAALAAVSAAANVSTLNTNDDVIRSGLNEMLVDMQFGSSPSVVVAIPTSGVTMYAPPSVAVHATSAMVPPTVQSVVTPSYPTVQIPSGYSAGLLPDKFDGRFFKMWQKKMYFYLTTLNLEKYVKEVKPLLSADNTDFRALASVHAWDHGDFLCKGYIQSRLNDQLFNVYANVETSKALWEFLDKKYRSEDAGSQKHAVAKFEHYKMVDSRPLMEQVNEVQNLLHEIHAEGMRICQTYQVACVIEKLPPGLTDFKNYLKLKKKWMSLEDLVMKLRIESQNRRELEVGVVFRDPNVNVAEHHNASKQVS</sequence>
<dbReference type="OrthoDB" id="1109034at2759"/>
<proteinExistence type="predicted"/>
<dbReference type="Pfam" id="PF14223">
    <property type="entry name" value="Retrotran_gag_2"/>
    <property type="match status" value="1"/>
</dbReference>
<evidence type="ECO:0000313" key="1">
    <source>
        <dbReference type="EMBL" id="KFK21881.1"/>
    </source>
</evidence>
<dbReference type="EMBL" id="KL994866">
    <property type="protein sequence ID" value="KFK21881.1"/>
    <property type="molecule type" value="Genomic_DNA"/>
</dbReference>
<name>A0A087FW79_ARAAL</name>
<keyword evidence="2" id="KW-1185">Reference proteome</keyword>
<gene>
    <name evidence="1" type="ORF">AALP_AAs53550U000100</name>
</gene>
<organism evidence="1 2">
    <name type="scientific">Arabis alpina</name>
    <name type="common">Alpine rock-cress</name>
    <dbReference type="NCBI Taxonomy" id="50452"/>
    <lineage>
        <taxon>Eukaryota</taxon>
        <taxon>Viridiplantae</taxon>
        <taxon>Streptophyta</taxon>
        <taxon>Embryophyta</taxon>
        <taxon>Tracheophyta</taxon>
        <taxon>Spermatophyta</taxon>
        <taxon>Magnoliopsida</taxon>
        <taxon>eudicotyledons</taxon>
        <taxon>Gunneridae</taxon>
        <taxon>Pentapetalae</taxon>
        <taxon>rosids</taxon>
        <taxon>malvids</taxon>
        <taxon>Brassicales</taxon>
        <taxon>Brassicaceae</taxon>
        <taxon>Arabideae</taxon>
        <taxon>Arabis</taxon>
    </lineage>
</organism>
<accession>A0A087FW79</accession>
<dbReference type="PANTHER" id="PTHR47592">
    <property type="entry name" value="PBF68 PROTEIN"/>
    <property type="match status" value="1"/>
</dbReference>
<reference evidence="2" key="1">
    <citation type="journal article" date="2015" name="Nat. Plants">
        <title>Genome expansion of Arabis alpina linked with retrotransposition and reduced symmetric DNA methylation.</title>
        <authorList>
            <person name="Willing E.M."/>
            <person name="Rawat V."/>
            <person name="Mandakova T."/>
            <person name="Maumus F."/>
            <person name="James G.V."/>
            <person name="Nordstroem K.J."/>
            <person name="Becker C."/>
            <person name="Warthmann N."/>
            <person name="Chica C."/>
            <person name="Szarzynska B."/>
            <person name="Zytnicki M."/>
            <person name="Albani M.C."/>
            <person name="Kiefer C."/>
            <person name="Bergonzi S."/>
            <person name="Castaings L."/>
            <person name="Mateos J.L."/>
            <person name="Berns M.C."/>
            <person name="Bujdoso N."/>
            <person name="Piofczyk T."/>
            <person name="de Lorenzo L."/>
            <person name="Barrero-Sicilia C."/>
            <person name="Mateos I."/>
            <person name="Piednoel M."/>
            <person name="Hagmann J."/>
            <person name="Chen-Min-Tao R."/>
            <person name="Iglesias-Fernandez R."/>
            <person name="Schuster S.C."/>
            <person name="Alonso-Blanco C."/>
            <person name="Roudier F."/>
            <person name="Carbonero P."/>
            <person name="Paz-Ares J."/>
            <person name="Davis S.J."/>
            <person name="Pecinka A."/>
            <person name="Quesneville H."/>
            <person name="Colot V."/>
            <person name="Lysak M.A."/>
            <person name="Weigel D."/>
            <person name="Coupland G."/>
            <person name="Schneeberger K."/>
        </authorList>
    </citation>
    <scope>NUCLEOTIDE SEQUENCE [LARGE SCALE GENOMIC DNA]</scope>
    <source>
        <strain evidence="2">cv. Pajares</strain>
    </source>
</reference>